<dbReference type="InterPro" id="IPR006640">
    <property type="entry name" value="SprT-like_domain"/>
</dbReference>
<dbReference type="PANTHER" id="PTHR23099:SF0">
    <property type="entry name" value="GERM CELL NUCLEAR ACIDIC PROTEIN"/>
    <property type="match status" value="1"/>
</dbReference>
<feature type="domain" description="SprT-like" evidence="2">
    <location>
        <begin position="251"/>
        <end position="309"/>
    </location>
</feature>
<accession>A0A8H4R5K9</accession>
<feature type="compositionally biased region" description="Acidic residues" evidence="1">
    <location>
        <begin position="115"/>
        <end position="132"/>
    </location>
</feature>
<feature type="region of interest" description="Disordered" evidence="1">
    <location>
        <begin position="179"/>
        <end position="202"/>
    </location>
</feature>
<dbReference type="PANTHER" id="PTHR23099">
    <property type="entry name" value="TRANSCRIPTIONAL REGULATOR"/>
    <property type="match status" value="1"/>
</dbReference>
<feature type="region of interest" description="Disordered" evidence="1">
    <location>
        <begin position="219"/>
        <end position="245"/>
    </location>
</feature>
<reference evidence="3 4" key="1">
    <citation type="submission" date="2019-12" db="EMBL/GenBank/DDBJ databases">
        <authorList>
            <person name="Floudas D."/>
            <person name="Bentzer J."/>
            <person name="Ahren D."/>
            <person name="Johansson T."/>
            <person name="Persson P."/>
            <person name="Tunlid A."/>
        </authorList>
    </citation>
    <scope>NUCLEOTIDE SEQUENCE [LARGE SCALE GENOMIC DNA]</scope>
    <source>
        <strain evidence="3 4">CBS 102.39</strain>
    </source>
</reference>
<keyword evidence="4" id="KW-1185">Reference proteome</keyword>
<feature type="compositionally biased region" description="Polar residues" evidence="1">
    <location>
        <begin position="13"/>
        <end position="22"/>
    </location>
</feature>
<sequence length="330" mass="37079">MVLQRVGSERANPEQNGYRTDTTVEVISDSDNDSTDLVEVEELCNDRRELDGNSTQTQEDLSKSRVKFLQVIEISSDSDDSEVEVIGQTPMRPKVVSSRTPRSTKRYYRSRIIESSEEDSEPEIIDLSDSSDDAPISSPTKSSVQSSMPPGSENESLLDDSIIIFDEPRSARKPLRVALSSTTEEPPGASHPKASPLTDLNVNHSVPLTPVKRKVAPVLRKQITSDVPDTPRSRSKKAQKEAEQKRLHDYAQQLFNDLNLSVFKQGLPVETKLNWNKRLLTTAGRAKFHRSRDGVQTTEIELAEKILDCEATWVIDKKVDEHHGKLFKSW</sequence>
<dbReference type="Proteomes" id="UP000521872">
    <property type="component" value="Unassembled WGS sequence"/>
</dbReference>
<feature type="region of interest" description="Disordered" evidence="1">
    <location>
        <begin position="1"/>
        <end position="22"/>
    </location>
</feature>
<dbReference type="Pfam" id="PF10263">
    <property type="entry name" value="SprT-like"/>
    <property type="match status" value="1"/>
</dbReference>
<protein>
    <recommendedName>
        <fullName evidence="2">SprT-like domain-containing protein</fullName>
    </recommendedName>
</protein>
<dbReference type="AlphaFoldDB" id="A0A8H4R5K9"/>
<comment type="caution">
    <text evidence="3">The sequence shown here is derived from an EMBL/GenBank/DDBJ whole genome shotgun (WGS) entry which is preliminary data.</text>
</comment>
<evidence type="ECO:0000313" key="4">
    <source>
        <dbReference type="Proteomes" id="UP000521872"/>
    </source>
</evidence>
<feature type="compositionally biased region" description="Polar residues" evidence="1">
    <location>
        <begin position="140"/>
        <end position="155"/>
    </location>
</feature>
<name>A0A8H4R5K9_9AGAR</name>
<dbReference type="GO" id="GO:0006950">
    <property type="term" value="P:response to stress"/>
    <property type="evidence" value="ECO:0007669"/>
    <property type="project" value="UniProtKB-ARBA"/>
</dbReference>
<evidence type="ECO:0000259" key="2">
    <source>
        <dbReference type="Pfam" id="PF10263"/>
    </source>
</evidence>
<feature type="region of interest" description="Disordered" evidence="1">
    <location>
        <begin position="76"/>
        <end position="157"/>
    </location>
</feature>
<dbReference type="GO" id="GO:0005634">
    <property type="term" value="C:nucleus"/>
    <property type="evidence" value="ECO:0007669"/>
    <property type="project" value="TreeGrafter"/>
</dbReference>
<evidence type="ECO:0000313" key="3">
    <source>
        <dbReference type="EMBL" id="KAF4623161.1"/>
    </source>
</evidence>
<gene>
    <name evidence="3" type="ORF">D9613_002031</name>
</gene>
<evidence type="ECO:0000256" key="1">
    <source>
        <dbReference type="SAM" id="MobiDB-lite"/>
    </source>
</evidence>
<proteinExistence type="predicted"/>
<dbReference type="EMBL" id="JAACJL010000001">
    <property type="protein sequence ID" value="KAF4623161.1"/>
    <property type="molecule type" value="Genomic_DNA"/>
</dbReference>
<organism evidence="3 4">
    <name type="scientific">Agrocybe pediades</name>
    <dbReference type="NCBI Taxonomy" id="84607"/>
    <lineage>
        <taxon>Eukaryota</taxon>
        <taxon>Fungi</taxon>
        <taxon>Dikarya</taxon>
        <taxon>Basidiomycota</taxon>
        <taxon>Agaricomycotina</taxon>
        <taxon>Agaricomycetes</taxon>
        <taxon>Agaricomycetidae</taxon>
        <taxon>Agaricales</taxon>
        <taxon>Agaricineae</taxon>
        <taxon>Strophariaceae</taxon>
        <taxon>Agrocybe</taxon>
    </lineage>
</organism>